<dbReference type="InterPro" id="IPR017932">
    <property type="entry name" value="GATase_2_dom"/>
</dbReference>
<dbReference type="SUPFAM" id="SSF51645">
    <property type="entry name" value="Malate synthase G"/>
    <property type="match status" value="1"/>
</dbReference>
<dbReference type="AlphaFoldDB" id="A0A232EZ62"/>
<evidence type="ECO:0000259" key="7">
    <source>
        <dbReference type="Pfam" id="PF00733"/>
    </source>
</evidence>
<dbReference type="Pfam" id="PF00733">
    <property type="entry name" value="Asn_synthase"/>
    <property type="match status" value="2"/>
</dbReference>
<feature type="domain" description="Asparagine synthetase" evidence="7">
    <location>
        <begin position="315"/>
        <end position="467"/>
    </location>
</feature>
<evidence type="ECO:0000256" key="1">
    <source>
        <dbReference type="ARBA" id="ARBA00012636"/>
    </source>
</evidence>
<protein>
    <recommendedName>
        <fullName evidence="1">malate synthase</fullName>
        <ecNumber evidence="1">2.3.3.9</ecNumber>
    </recommendedName>
</protein>
<feature type="domain" description="Asparagine synthetase" evidence="7">
    <location>
        <begin position="468"/>
        <end position="532"/>
    </location>
</feature>
<dbReference type="EMBL" id="NNAY01001537">
    <property type="protein sequence ID" value="OXU23661.1"/>
    <property type="molecule type" value="Genomic_DNA"/>
</dbReference>
<gene>
    <name evidence="11" type="ORF">TSAR_010574</name>
</gene>
<dbReference type="PANTHER" id="PTHR42902">
    <property type="entry name" value="MALATE SYNTHASE"/>
    <property type="match status" value="1"/>
</dbReference>
<dbReference type="Gene3D" id="3.20.20.360">
    <property type="entry name" value="Malate synthase, domain 3"/>
    <property type="match status" value="1"/>
</dbReference>
<dbReference type="GO" id="GO:0005737">
    <property type="term" value="C:cytoplasm"/>
    <property type="evidence" value="ECO:0007669"/>
    <property type="project" value="TreeGrafter"/>
</dbReference>
<keyword evidence="4" id="KW-0808">Transferase</keyword>
<comment type="catalytic activity">
    <reaction evidence="5">
        <text>glyoxylate + acetyl-CoA + H2O = (S)-malate + CoA + H(+)</text>
        <dbReference type="Rhea" id="RHEA:18181"/>
        <dbReference type="ChEBI" id="CHEBI:15377"/>
        <dbReference type="ChEBI" id="CHEBI:15378"/>
        <dbReference type="ChEBI" id="CHEBI:15589"/>
        <dbReference type="ChEBI" id="CHEBI:36655"/>
        <dbReference type="ChEBI" id="CHEBI:57287"/>
        <dbReference type="ChEBI" id="CHEBI:57288"/>
        <dbReference type="EC" id="2.3.3.9"/>
    </reaction>
</comment>
<accession>A0A232EZ62</accession>
<feature type="domain" description="Malate synthase C-terminal" evidence="10">
    <location>
        <begin position="941"/>
        <end position="1056"/>
    </location>
</feature>
<evidence type="ECO:0000256" key="5">
    <source>
        <dbReference type="ARBA" id="ARBA00047918"/>
    </source>
</evidence>
<dbReference type="InterPro" id="IPR001465">
    <property type="entry name" value="Malate_synthase_TIM"/>
</dbReference>
<dbReference type="CDD" id="cd01991">
    <property type="entry name" value="Asn_synthase_B_C"/>
    <property type="match status" value="1"/>
</dbReference>
<dbReference type="Proteomes" id="UP000215335">
    <property type="component" value="Unassembled WGS sequence"/>
</dbReference>
<dbReference type="STRING" id="543379.A0A232EZ62"/>
<evidence type="ECO:0000313" key="11">
    <source>
        <dbReference type="EMBL" id="OXU23661.1"/>
    </source>
</evidence>
<dbReference type="Pfam" id="PF20659">
    <property type="entry name" value="MS_C"/>
    <property type="match status" value="1"/>
</dbReference>
<proteinExistence type="predicted"/>
<dbReference type="GO" id="GO:0006529">
    <property type="term" value="P:asparagine biosynthetic process"/>
    <property type="evidence" value="ECO:0007669"/>
    <property type="project" value="InterPro"/>
</dbReference>
<dbReference type="Pfam" id="PF13537">
    <property type="entry name" value="GATase_7"/>
    <property type="match status" value="1"/>
</dbReference>
<evidence type="ECO:0000256" key="2">
    <source>
        <dbReference type="ARBA" id="ARBA00022435"/>
    </source>
</evidence>
<dbReference type="FunFam" id="3.20.20.360:FF:000001">
    <property type="entry name" value="Malate synthase"/>
    <property type="match status" value="1"/>
</dbReference>
<dbReference type="EC" id="2.3.3.9" evidence="1"/>
<reference evidence="11 12" key="1">
    <citation type="journal article" date="2017" name="Curr. Biol.">
        <title>The Evolution of Venom by Co-option of Single-Copy Genes.</title>
        <authorList>
            <person name="Martinson E.O."/>
            <person name="Mrinalini"/>
            <person name="Kelkar Y.D."/>
            <person name="Chang C.H."/>
            <person name="Werren J.H."/>
        </authorList>
    </citation>
    <scope>NUCLEOTIDE SEQUENCE [LARGE SCALE GENOMIC DNA]</scope>
    <source>
        <strain evidence="11 12">Alberta</strain>
        <tissue evidence="11">Whole body</tissue>
    </source>
</reference>
<evidence type="ECO:0000256" key="4">
    <source>
        <dbReference type="ARBA" id="ARBA00022679"/>
    </source>
</evidence>
<evidence type="ECO:0000259" key="10">
    <source>
        <dbReference type="Pfam" id="PF20659"/>
    </source>
</evidence>
<dbReference type="Gene3D" id="3.60.20.10">
    <property type="entry name" value="Glutamine Phosphoribosylpyrophosphate, subunit 1, domain 1"/>
    <property type="match status" value="1"/>
</dbReference>
<dbReference type="SUPFAM" id="SSF52402">
    <property type="entry name" value="Adenine nucleotide alpha hydrolases-like"/>
    <property type="match status" value="1"/>
</dbReference>
<dbReference type="OrthoDB" id="4078635at2759"/>
<dbReference type="InterPro" id="IPR046363">
    <property type="entry name" value="MS_N_TIM-barrel_dom"/>
</dbReference>
<keyword evidence="3" id="KW-0816">Tricarboxylic acid cycle</keyword>
<comment type="caution">
    <text evidence="11">The sequence shown here is derived from an EMBL/GenBank/DDBJ whole genome shotgun (WGS) entry which is preliminary data.</text>
</comment>
<evidence type="ECO:0000259" key="8">
    <source>
        <dbReference type="Pfam" id="PF01274"/>
    </source>
</evidence>
<dbReference type="InterPro" id="IPR029055">
    <property type="entry name" value="Ntn_hydrolases_N"/>
</dbReference>
<feature type="active site" description="Proton acceptor" evidence="6">
    <location>
        <position position="691"/>
    </location>
</feature>
<evidence type="ECO:0000259" key="9">
    <source>
        <dbReference type="Pfam" id="PF13537"/>
    </source>
</evidence>
<dbReference type="SUPFAM" id="SSF56235">
    <property type="entry name" value="N-terminal nucleophile aminohydrolases (Ntn hydrolases)"/>
    <property type="match status" value="1"/>
</dbReference>
<dbReference type="GO" id="GO:0006097">
    <property type="term" value="P:glyoxylate cycle"/>
    <property type="evidence" value="ECO:0007669"/>
    <property type="project" value="UniProtKB-KW"/>
</dbReference>
<sequence>MCGIFCMINSSANARRESSNPKEPFEWTLCKDVIAARGPDCLNSLEEGLTELWHGHFHASVLWMQGAEPVSQPLVDTDCNILLWNGDVLAGNMHKSGICDSTVVLSALKNSNDIAATLREIKGPFSFCYYQKSSNMLYFARDKFGRHSLLFKINERHDSLVITSVAVKSMPNIEELPAIGIFIADLNYEKVQLKCIPWVEPNERVIKILNDLENRLNIVVNILKCENCPEIENLSLGLIPDSEMGFLKYFKNINVCSTYDEIMDYLLRQESINETVDRLLIFLEESVRRRVQLIPEFCRNCTGVAFMSVEPCKHAKVGLLFSGGLDSAILAVMAHRNINPNETIDLINVAFEKKNNSNYEVPDRITGRKTFNELLKICPNRNFNFIEVNVSQQELKIYRSTQIANLVYPRATVLDDSLACAVWFASRGRGTVYPKKEFYTSSCRVLLLGMGADEQFGGYMRHRTILKHKGWAILTEELQLEFDRISERNLGRDDRMVADHGRQSRLPYLDEDLVHFVQQLAPWQRKLQKMTKQAGQFNVYLSPAPADLEQEFKTLLTPEAIEFLVKLNLHFQDKVDDLYTARVERKFVQRKTGKIPKFVETNFANENWKVSPVNHRLQNRHLDLGDVSPSDYLHFTSCLKANVQGVQVDFDDGHCPTWKNQIIGLYNVYRAVHNDIPNVPQIANAPILMLRPRAWNMIEHNMSINGREVPGPLFDFGLLIFHNGLILSECNSGPFFYLSKLEGACEAKLWNEIFTWSQLKLRIPYGTIKASVLIENILSSFEMDQILYELRDHSLGLNCGIWDYAASIISKFGDDSTFLLPDRNKYVNMGRPFLKKYMDLVVRTCHKRNAYATGGMTAKLLPAKQSKNYYETVKIVLEDKLTEIQAGVDGFMIYDLGLIEFINDLWKKYGGPYSNQLQYKGNTEEKITEKDLLTLPKGGVTEEGLKHNITVAILFIYNWLCGRGVFEFEGAVEDSATAEISRAQIWQWIKHGALMENKNQSVTRSLVFFEASNIHEHLINDYGSDNSTKTKLAIAFNIFLDIVNHRDFPEFITTYLNDAYIFRASQAHL</sequence>
<feature type="domain" description="Glutamine amidotransferase type-2" evidence="9">
    <location>
        <begin position="94"/>
        <end position="164"/>
    </location>
</feature>
<feature type="active site" description="Proton donor" evidence="6">
    <location>
        <position position="974"/>
    </location>
</feature>
<dbReference type="GO" id="GO:0006099">
    <property type="term" value="P:tricarboxylic acid cycle"/>
    <property type="evidence" value="ECO:0007669"/>
    <property type="project" value="UniProtKB-KW"/>
</dbReference>
<name>A0A232EZ62_9HYME</name>
<dbReference type="InterPro" id="IPR001962">
    <property type="entry name" value="Asn_synthase"/>
</dbReference>
<dbReference type="InterPro" id="IPR048355">
    <property type="entry name" value="MS_C"/>
</dbReference>
<keyword evidence="12" id="KW-1185">Reference proteome</keyword>
<dbReference type="Pfam" id="PF01274">
    <property type="entry name" value="MS_TIM-barrel"/>
    <property type="match status" value="1"/>
</dbReference>
<evidence type="ECO:0000256" key="6">
    <source>
        <dbReference type="PIRSR" id="PIRSR601465-50"/>
    </source>
</evidence>
<evidence type="ECO:0000313" key="12">
    <source>
        <dbReference type="Proteomes" id="UP000215335"/>
    </source>
</evidence>
<dbReference type="InterPro" id="IPR044856">
    <property type="entry name" value="Malate_synth_C_sf"/>
</dbReference>
<keyword evidence="2" id="KW-0329">Glyoxylate bypass</keyword>
<feature type="domain" description="Malate synthase TIM barrel" evidence="8">
    <location>
        <begin position="688"/>
        <end position="934"/>
    </location>
</feature>
<dbReference type="PANTHER" id="PTHR42902:SF2">
    <property type="entry name" value="MALATE SYNTHASE"/>
    <property type="match status" value="1"/>
</dbReference>
<organism evidence="11 12">
    <name type="scientific">Trichomalopsis sarcophagae</name>
    <dbReference type="NCBI Taxonomy" id="543379"/>
    <lineage>
        <taxon>Eukaryota</taxon>
        <taxon>Metazoa</taxon>
        <taxon>Ecdysozoa</taxon>
        <taxon>Arthropoda</taxon>
        <taxon>Hexapoda</taxon>
        <taxon>Insecta</taxon>
        <taxon>Pterygota</taxon>
        <taxon>Neoptera</taxon>
        <taxon>Endopterygota</taxon>
        <taxon>Hymenoptera</taxon>
        <taxon>Apocrita</taxon>
        <taxon>Proctotrupomorpha</taxon>
        <taxon>Chalcidoidea</taxon>
        <taxon>Pteromalidae</taxon>
        <taxon>Pteromalinae</taxon>
        <taxon>Trichomalopsis</taxon>
    </lineage>
</organism>
<dbReference type="InterPro" id="IPR006252">
    <property type="entry name" value="Malate_synthA"/>
</dbReference>
<dbReference type="Gene3D" id="1.20.1220.12">
    <property type="entry name" value="Malate synthase, domain III"/>
    <property type="match status" value="1"/>
</dbReference>
<dbReference type="FunFam" id="1.20.1220.12:FF:000001">
    <property type="entry name" value="Malate synthase"/>
    <property type="match status" value="1"/>
</dbReference>
<dbReference type="GO" id="GO:0004474">
    <property type="term" value="F:malate synthase activity"/>
    <property type="evidence" value="ECO:0007669"/>
    <property type="project" value="UniProtKB-EC"/>
</dbReference>
<dbReference type="GO" id="GO:0004066">
    <property type="term" value="F:asparagine synthase (glutamine-hydrolyzing) activity"/>
    <property type="evidence" value="ECO:0007669"/>
    <property type="project" value="InterPro"/>
</dbReference>
<evidence type="ECO:0000256" key="3">
    <source>
        <dbReference type="ARBA" id="ARBA00022532"/>
    </source>
</evidence>
<dbReference type="InterPro" id="IPR011076">
    <property type="entry name" value="Malate_synth_sf"/>
</dbReference>